<dbReference type="InterPro" id="IPR009057">
    <property type="entry name" value="Homeodomain-like_sf"/>
</dbReference>
<dbReference type="SUPFAM" id="SSF48498">
    <property type="entry name" value="Tetracyclin repressor-like, C-terminal domain"/>
    <property type="match status" value="1"/>
</dbReference>
<dbReference type="SUPFAM" id="SSF46689">
    <property type="entry name" value="Homeodomain-like"/>
    <property type="match status" value="1"/>
</dbReference>
<reference evidence="4 5" key="1">
    <citation type="submission" date="2020-04" db="EMBL/GenBank/DDBJ databases">
        <title>Paraburkholderia sp. RP-4-7 isolated from soil.</title>
        <authorList>
            <person name="Dahal R.H."/>
        </authorList>
    </citation>
    <scope>NUCLEOTIDE SEQUENCE [LARGE SCALE GENOMIC DNA]</scope>
    <source>
        <strain evidence="4 5">RP-4-7</strain>
    </source>
</reference>
<dbReference type="Gene3D" id="1.10.357.10">
    <property type="entry name" value="Tetracycline Repressor, domain 2"/>
    <property type="match status" value="1"/>
</dbReference>
<proteinExistence type="predicted"/>
<dbReference type="InterPro" id="IPR036271">
    <property type="entry name" value="Tet_transcr_reg_TetR-rel_C_sf"/>
</dbReference>
<evidence type="ECO:0000313" key="5">
    <source>
        <dbReference type="Proteomes" id="UP000544134"/>
    </source>
</evidence>
<feature type="DNA-binding region" description="H-T-H motif" evidence="2">
    <location>
        <begin position="21"/>
        <end position="40"/>
    </location>
</feature>
<dbReference type="RefSeq" id="WP_169490741.1">
    <property type="nucleotide sequence ID" value="NZ_JABBGJ010000066.1"/>
</dbReference>
<dbReference type="InterPro" id="IPR050109">
    <property type="entry name" value="HTH-type_TetR-like_transc_reg"/>
</dbReference>
<dbReference type="EMBL" id="JABBGJ010000066">
    <property type="protein sequence ID" value="NMM03967.1"/>
    <property type="molecule type" value="Genomic_DNA"/>
</dbReference>
<dbReference type="PRINTS" id="PR00455">
    <property type="entry name" value="HTHTETR"/>
</dbReference>
<dbReference type="PROSITE" id="PS50977">
    <property type="entry name" value="HTH_TETR_2"/>
    <property type="match status" value="1"/>
</dbReference>
<dbReference type="Pfam" id="PF00440">
    <property type="entry name" value="TetR_N"/>
    <property type="match status" value="1"/>
</dbReference>
<evidence type="ECO:0000256" key="2">
    <source>
        <dbReference type="PROSITE-ProRule" id="PRU00335"/>
    </source>
</evidence>
<keyword evidence="1 2" id="KW-0238">DNA-binding</keyword>
<dbReference type="InterPro" id="IPR013573">
    <property type="entry name" value="Tscrpt_reg_YcdC_C"/>
</dbReference>
<name>A0A848IYD8_9BURK</name>
<organism evidence="4 5">
    <name type="scientific">Paraburkholderia polaris</name>
    <dbReference type="NCBI Taxonomy" id="2728848"/>
    <lineage>
        <taxon>Bacteria</taxon>
        <taxon>Pseudomonadati</taxon>
        <taxon>Pseudomonadota</taxon>
        <taxon>Betaproteobacteria</taxon>
        <taxon>Burkholderiales</taxon>
        <taxon>Burkholderiaceae</taxon>
        <taxon>Paraburkholderia</taxon>
    </lineage>
</organism>
<dbReference type="GO" id="GO:0003677">
    <property type="term" value="F:DNA binding"/>
    <property type="evidence" value="ECO:0007669"/>
    <property type="project" value="UniProtKB-UniRule"/>
</dbReference>
<dbReference type="Pfam" id="PF08362">
    <property type="entry name" value="TetR_C_3"/>
    <property type="match status" value="1"/>
</dbReference>
<keyword evidence="5" id="KW-1185">Reference proteome</keyword>
<dbReference type="Gene3D" id="1.10.10.60">
    <property type="entry name" value="Homeodomain-like"/>
    <property type="match status" value="1"/>
</dbReference>
<dbReference type="InterPro" id="IPR001647">
    <property type="entry name" value="HTH_TetR"/>
</dbReference>
<evidence type="ECO:0000256" key="1">
    <source>
        <dbReference type="ARBA" id="ARBA00023125"/>
    </source>
</evidence>
<accession>A0A848IYD8</accession>
<dbReference type="AlphaFoldDB" id="A0A848IYD8"/>
<protein>
    <submittedName>
        <fullName evidence="4">TetR family transcriptional regulator</fullName>
    </submittedName>
</protein>
<comment type="caution">
    <text evidence="4">The sequence shown here is derived from an EMBL/GenBank/DDBJ whole genome shotgun (WGS) entry which is preliminary data.</text>
</comment>
<dbReference type="GO" id="GO:0045892">
    <property type="term" value="P:negative regulation of DNA-templated transcription"/>
    <property type="evidence" value="ECO:0007669"/>
    <property type="project" value="InterPro"/>
</dbReference>
<gene>
    <name evidence="4" type="ORF">HHL24_39650</name>
</gene>
<sequence>MDAIQNAAIAEFALHGLKGASTQGIAERAGLSKAQLHYYIESKEDLYEKILQHVVEEWIRVFSFGDAERGPQQVLSDYIRKKLDFSFDQPLLSRIFANEMMRGAPVLMPMMGRPRMRTAQAVACINSWIEAGLMRSLDPMLLMMNIWSLTQHFADFEYQARYMLRVKEGQPLDREHIVKEVTAFVMHGCGITPSA</sequence>
<dbReference type="Proteomes" id="UP000544134">
    <property type="component" value="Unassembled WGS sequence"/>
</dbReference>
<evidence type="ECO:0000259" key="3">
    <source>
        <dbReference type="PROSITE" id="PS50977"/>
    </source>
</evidence>
<evidence type="ECO:0000313" key="4">
    <source>
        <dbReference type="EMBL" id="NMM03967.1"/>
    </source>
</evidence>
<dbReference type="PANTHER" id="PTHR30328">
    <property type="entry name" value="TRANSCRIPTIONAL REPRESSOR"/>
    <property type="match status" value="1"/>
</dbReference>
<feature type="domain" description="HTH tetR-type" evidence="3">
    <location>
        <begin position="1"/>
        <end position="58"/>
    </location>
</feature>
<dbReference type="PANTHER" id="PTHR30328:SF54">
    <property type="entry name" value="HTH-TYPE TRANSCRIPTIONAL REPRESSOR SCO4008"/>
    <property type="match status" value="1"/>
</dbReference>